<gene>
    <name evidence="2" type="ORF">C1I95_31220</name>
</gene>
<evidence type="ECO:0000313" key="3">
    <source>
        <dbReference type="Proteomes" id="UP000248924"/>
    </source>
</evidence>
<dbReference type="SUPFAM" id="SSF54001">
    <property type="entry name" value="Cysteine proteinases"/>
    <property type="match status" value="1"/>
</dbReference>
<organism evidence="2 3">
    <name type="scientific">Micromonospora craterilacus</name>
    <dbReference type="NCBI Taxonomy" id="1655439"/>
    <lineage>
        <taxon>Bacteria</taxon>
        <taxon>Bacillati</taxon>
        <taxon>Actinomycetota</taxon>
        <taxon>Actinomycetes</taxon>
        <taxon>Micromonosporales</taxon>
        <taxon>Micromonosporaceae</taxon>
        <taxon>Micromonospora</taxon>
    </lineage>
</organism>
<dbReference type="OrthoDB" id="7181050at2"/>
<evidence type="ECO:0000256" key="1">
    <source>
        <dbReference type="ARBA" id="ARBA00006547"/>
    </source>
</evidence>
<dbReference type="GO" id="GO:0016407">
    <property type="term" value="F:acetyltransferase activity"/>
    <property type="evidence" value="ECO:0007669"/>
    <property type="project" value="InterPro"/>
</dbReference>
<dbReference type="Proteomes" id="UP000248924">
    <property type="component" value="Unassembled WGS sequence"/>
</dbReference>
<evidence type="ECO:0000313" key="2">
    <source>
        <dbReference type="EMBL" id="PZG07279.1"/>
    </source>
</evidence>
<dbReference type="PANTHER" id="PTHR11786:SF0">
    <property type="entry name" value="ARYLAMINE N-ACETYLTRANSFERASE 4-RELATED"/>
    <property type="match status" value="1"/>
</dbReference>
<dbReference type="EMBL" id="POTY01000328">
    <property type="protein sequence ID" value="PZG07279.1"/>
    <property type="molecule type" value="Genomic_DNA"/>
</dbReference>
<sequence length="113" mass="12202">MFESMPRLGLDIQQAYLARLGVAAEPPSVAGLQLLARRHVERVPYETLWIHAGEAWNIDPYESARRIALHSRGGYCYHMNGALGLLLSSLGYAVRGHVGGVHGPEGPNTAAAV</sequence>
<comment type="caution">
    <text evidence="2">The sequence shown here is derived from an EMBL/GenBank/DDBJ whole genome shotgun (WGS) entry which is preliminary data.</text>
</comment>
<accession>A0A2W2DT65</accession>
<dbReference type="InterPro" id="IPR038765">
    <property type="entry name" value="Papain-like_cys_pep_sf"/>
</dbReference>
<dbReference type="Pfam" id="PF00797">
    <property type="entry name" value="Acetyltransf_2"/>
    <property type="match status" value="1"/>
</dbReference>
<keyword evidence="3" id="KW-1185">Reference proteome</keyword>
<dbReference type="Gene3D" id="3.30.2140.10">
    <property type="entry name" value="Arylamine N-acetyltransferase"/>
    <property type="match status" value="1"/>
</dbReference>
<protein>
    <recommendedName>
        <fullName evidence="4">Arylamine N-acetyltransferase</fullName>
    </recommendedName>
</protein>
<dbReference type="PANTHER" id="PTHR11786">
    <property type="entry name" value="N-HYDROXYARYLAMINE O-ACETYLTRANSFERASE"/>
    <property type="match status" value="1"/>
</dbReference>
<comment type="similarity">
    <text evidence="1">Belongs to the arylamine N-acetyltransferase family.</text>
</comment>
<dbReference type="Gene3D" id="2.40.128.150">
    <property type="entry name" value="Cysteine proteinases"/>
    <property type="match status" value="1"/>
</dbReference>
<dbReference type="AlphaFoldDB" id="A0A2W2DT65"/>
<evidence type="ECO:0008006" key="4">
    <source>
        <dbReference type="Google" id="ProtNLM"/>
    </source>
</evidence>
<dbReference type="RefSeq" id="WP_111219345.1">
    <property type="nucleotide sequence ID" value="NZ_POTY01000328.1"/>
</dbReference>
<proteinExistence type="inferred from homology"/>
<reference evidence="2 3" key="1">
    <citation type="submission" date="2018-01" db="EMBL/GenBank/DDBJ databases">
        <title>Draft genome sequence of Jishengella sp. NA12.</title>
        <authorList>
            <person name="Sahin N."/>
            <person name="Ay H."/>
            <person name="Saygin H."/>
        </authorList>
    </citation>
    <scope>NUCLEOTIDE SEQUENCE [LARGE SCALE GENOMIC DNA]</scope>
    <source>
        <strain evidence="2 3">NA12</strain>
    </source>
</reference>
<name>A0A2W2DT65_9ACTN</name>
<dbReference type="InterPro" id="IPR001447">
    <property type="entry name" value="Arylamine_N-AcTrfase"/>
</dbReference>